<protein>
    <submittedName>
        <fullName evidence="6">Uncharacterized protein</fullName>
    </submittedName>
</protein>
<comment type="caution">
    <text evidence="6">The sequence shown here is derived from an EMBL/GenBank/DDBJ whole genome shotgun (WGS) entry which is preliminary data.</text>
</comment>
<evidence type="ECO:0000256" key="1">
    <source>
        <dbReference type="ARBA" id="ARBA00004141"/>
    </source>
</evidence>
<gene>
    <name evidence="6" type="ORF">CHS0354_039772</name>
</gene>
<evidence type="ECO:0000256" key="2">
    <source>
        <dbReference type="ARBA" id="ARBA00022692"/>
    </source>
</evidence>
<keyword evidence="7" id="KW-1185">Reference proteome</keyword>
<comment type="subcellular location">
    <subcellularLocation>
        <location evidence="1">Membrane</location>
        <topology evidence="1">Multi-pass membrane protein</topology>
    </subcellularLocation>
</comment>
<dbReference type="AlphaFoldDB" id="A0AAE0S0J7"/>
<dbReference type="InterPro" id="IPR004031">
    <property type="entry name" value="PMP22/EMP/MP20/Claudin"/>
</dbReference>
<keyword evidence="4 5" id="KW-0472">Membrane</keyword>
<evidence type="ECO:0000313" key="6">
    <source>
        <dbReference type="EMBL" id="KAK3582730.1"/>
    </source>
</evidence>
<keyword evidence="3 5" id="KW-1133">Transmembrane helix</keyword>
<dbReference type="Gene3D" id="1.20.140.150">
    <property type="match status" value="1"/>
</dbReference>
<keyword evidence="2 5" id="KW-0812">Transmembrane</keyword>
<dbReference type="EMBL" id="JAEAOA010002320">
    <property type="protein sequence ID" value="KAK3582730.1"/>
    <property type="molecule type" value="Genomic_DNA"/>
</dbReference>
<feature type="transmembrane region" description="Helical" evidence="5">
    <location>
        <begin position="81"/>
        <end position="99"/>
    </location>
</feature>
<dbReference type="GO" id="GO:0016020">
    <property type="term" value="C:membrane"/>
    <property type="evidence" value="ECO:0007669"/>
    <property type="project" value="UniProtKB-SubCell"/>
</dbReference>
<reference evidence="6" key="3">
    <citation type="submission" date="2023-05" db="EMBL/GenBank/DDBJ databases">
        <authorList>
            <person name="Smith C.H."/>
        </authorList>
    </citation>
    <scope>NUCLEOTIDE SEQUENCE</scope>
    <source>
        <strain evidence="6">CHS0354</strain>
        <tissue evidence="6">Mantle</tissue>
    </source>
</reference>
<dbReference type="Proteomes" id="UP001195483">
    <property type="component" value="Unassembled WGS sequence"/>
</dbReference>
<dbReference type="Pfam" id="PF00822">
    <property type="entry name" value="PMP22_Claudin"/>
    <property type="match status" value="1"/>
</dbReference>
<name>A0AAE0S0J7_9BIVA</name>
<evidence type="ECO:0000256" key="4">
    <source>
        <dbReference type="ARBA" id="ARBA00023136"/>
    </source>
</evidence>
<feature type="transmembrane region" description="Helical" evidence="5">
    <location>
        <begin position="142"/>
        <end position="163"/>
    </location>
</feature>
<organism evidence="6 7">
    <name type="scientific">Potamilus streckersoni</name>
    <dbReference type="NCBI Taxonomy" id="2493646"/>
    <lineage>
        <taxon>Eukaryota</taxon>
        <taxon>Metazoa</taxon>
        <taxon>Spiralia</taxon>
        <taxon>Lophotrochozoa</taxon>
        <taxon>Mollusca</taxon>
        <taxon>Bivalvia</taxon>
        <taxon>Autobranchia</taxon>
        <taxon>Heteroconchia</taxon>
        <taxon>Palaeoheterodonta</taxon>
        <taxon>Unionida</taxon>
        <taxon>Unionoidea</taxon>
        <taxon>Unionidae</taxon>
        <taxon>Ambleminae</taxon>
        <taxon>Lampsilini</taxon>
        <taxon>Potamilus</taxon>
    </lineage>
</organism>
<evidence type="ECO:0000256" key="5">
    <source>
        <dbReference type="SAM" id="Phobius"/>
    </source>
</evidence>
<evidence type="ECO:0000256" key="3">
    <source>
        <dbReference type="ARBA" id="ARBA00022989"/>
    </source>
</evidence>
<feature type="transmembrane region" description="Helical" evidence="5">
    <location>
        <begin position="12"/>
        <end position="36"/>
    </location>
</feature>
<reference evidence="6" key="2">
    <citation type="journal article" date="2021" name="Genome Biol. Evol.">
        <title>Developing a high-quality reference genome for a parasitic bivalve with doubly uniparental inheritance (Bivalvia: Unionida).</title>
        <authorList>
            <person name="Smith C.H."/>
        </authorList>
    </citation>
    <scope>NUCLEOTIDE SEQUENCE</scope>
    <source>
        <strain evidence="6">CHS0354</strain>
        <tissue evidence="6">Mantle</tissue>
    </source>
</reference>
<proteinExistence type="predicted"/>
<reference evidence="6" key="1">
    <citation type="journal article" date="2021" name="Genome Biol. Evol.">
        <title>A High-Quality Reference Genome for a Parasitic Bivalve with Doubly Uniparental Inheritance (Bivalvia: Unionida).</title>
        <authorList>
            <person name="Smith C.H."/>
        </authorList>
    </citation>
    <scope>NUCLEOTIDE SEQUENCE</scope>
    <source>
        <strain evidence="6">CHS0354</strain>
    </source>
</reference>
<sequence length="172" mass="19069">MGFRDTSLLCKIVLILLGLCLIIELIGFAIPFWYAISGPDVIVYTGLWMGCVKRGITVECGHIEDKELPDWFRAVRAFSTLSWLFFLAALVLVLVFMFLMYSKKIVYLIVVCLSFAGAFCALISFAVFVGRSADEAKEHLSASFGLTIVAFILGLITGVLGILDFSWFSSQK</sequence>
<feature type="transmembrane region" description="Helical" evidence="5">
    <location>
        <begin position="106"/>
        <end position="130"/>
    </location>
</feature>
<accession>A0AAE0S0J7</accession>
<evidence type="ECO:0000313" key="7">
    <source>
        <dbReference type="Proteomes" id="UP001195483"/>
    </source>
</evidence>